<dbReference type="EMBL" id="JAOYEY010000032">
    <property type="protein sequence ID" value="MCV9885439.1"/>
    <property type="molecule type" value="Genomic_DNA"/>
</dbReference>
<comment type="caution">
    <text evidence="1">The sequence shown here is derived from an EMBL/GenBank/DDBJ whole genome shotgun (WGS) entry which is preliminary data.</text>
</comment>
<proteinExistence type="predicted"/>
<protein>
    <recommendedName>
        <fullName evidence="3">DUF3794 domain-containing protein</fullName>
    </recommendedName>
</protein>
<dbReference type="RefSeq" id="WP_264142228.1">
    <property type="nucleotide sequence ID" value="NZ_JAOYEY010000032.1"/>
</dbReference>
<gene>
    <name evidence="1" type="ORF">OIH86_07220</name>
</gene>
<sequence length="214" mass="23624">MQAKNLTGGQELLCINTTKVYDWILNEATFDITLVDEAFDPFGEEVLLCDDITGPVTCSVAPTDPANPIEVIGREPRQFVIDGAEIELQLVTIRKFFTITFLIPTADGVVELPLDFTRCEQVVLCAPEGTDIVVTYTDLDCFICTFECDETTDTFDAQVTVRLCQSIQSTFPVTLEVVADFCQPRDILPTPACPTPTMPPQCPVLFPDNGDDEE</sequence>
<organism evidence="1 2">
    <name type="scientific">Metabacillus halosaccharovorans</name>
    <dbReference type="NCBI Taxonomy" id="930124"/>
    <lineage>
        <taxon>Bacteria</taxon>
        <taxon>Bacillati</taxon>
        <taxon>Bacillota</taxon>
        <taxon>Bacilli</taxon>
        <taxon>Bacillales</taxon>
        <taxon>Bacillaceae</taxon>
        <taxon>Metabacillus</taxon>
    </lineage>
</organism>
<name>A0ABT3DEF9_9BACI</name>
<evidence type="ECO:0008006" key="3">
    <source>
        <dbReference type="Google" id="ProtNLM"/>
    </source>
</evidence>
<evidence type="ECO:0000313" key="2">
    <source>
        <dbReference type="Proteomes" id="UP001526147"/>
    </source>
</evidence>
<evidence type="ECO:0000313" key="1">
    <source>
        <dbReference type="EMBL" id="MCV9885439.1"/>
    </source>
</evidence>
<reference evidence="1 2" key="1">
    <citation type="submission" date="2022-10" db="EMBL/GenBank/DDBJ databases">
        <title>Draft genome assembly of moderately radiation resistant bacterium Metabacillus halosaccharovorans.</title>
        <authorList>
            <person name="Pal S."/>
            <person name="Gopinathan A."/>
        </authorList>
    </citation>
    <scope>NUCLEOTIDE SEQUENCE [LARGE SCALE GENOMIC DNA]</scope>
    <source>
        <strain evidence="1 2">VITHBRA001</strain>
    </source>
</reference>
<dbReference type="Proteomes" id="UP001526147">
    <property type="component" value="Unassembled WGS sequence"/>
</dbReference>
<accession>A0ABT3DEF9</accession>
<keyword evidence="2" id="KW-1185">Reference proteome</keyword>